<evidence type="ECO:0000313" key="2">
    <source>
        <dbReference type="EMBL" id="KKT33851.1"/>
    </source>
</evidence>
<protein>
    <submittedName>
        <fullName evidence="2">Uncharacterized protein</fullName>
    </submittedName>
</protein>
<keyword evidence="1" id="KW-0812">Transmembrane</keyword>
<proteinExistence type="predicted"/>
<gene>
    <name evidence="2" type="ORF">UW21_C0007G0013</name>
</gene>
<comment type="caution">
    <text evidence="2">The sequence shown here is derived from an EMBL/GenBank/DDBJ whole genome shotgun (WGS) entry which is preliminary data.</text>
</comment>
<dbReference type="EMBL" id="LCHL01000007">
    <property type="protein sequence ID" value="KKT33851.1"/>
    <property type="molecule type" value="Genomic_DNA"/>
</dbReference>
<evidence type="ECO:0000256" key="1">
    <source>
        <dbReference type="SAM" id="Phobius"/>
    </source>
</evidence>
<dbReference type="NCBIfam" id="TIGR02532">
    <property type="entry name" value="IV_pilin_GFxxxE"/>
    <property type="match status" value="1"/>
</dbReference>
<keyword evidence="1" id="KW-1133">Transmembrane helix</keyword>
<reference evidence="2 3" key="1">
    <citation type="journal article" date="2015" name="Nature">
        <title>rRNA introns, odd ribosomes, and small enigmatic genomes across a large radiation of phyla.</title>
        <authorList>
            <person name="Brown C.T."/>
            <person name="Hug L.A."/>
            <person name="Thomas B.C."/>
            <person name="Sharon I."/>
            <person name="Castelle C.J."/>
            <person name="Singh A."/>
            <person name="Wilkins M.J."/>
            <person name="Williams K.H."/>
            <person name="Banfield J.F."/>
        </authorList>
    </citation>
    <scope>NUCLEOTIDE SEQUENCE [LARGE SCALE GENOMIC DNA]</scope>
</reference>
<dbReference type="Pfam" id="PF07963">
    <property type="entry name" value="N_methyl"/>
    <property type="match status" value="1"/>
</dbReference>
<dbReference type="AlphaFoldDB" id="A0A0G1GFW7"/>
<evidence type="ECO:0000313" key="3">
    <source>
        <dbReference type="Proteomes" id="UP000034192"/>
    </source>
</evidence>
<dbReference type="Proteomes" id="UP000034192">
    <property type="component" value="Unassembled WGS sequence"/>
</dbReference>
<dbReference type="PROSITE" id="PS00409">
    <property type="entry name" value="PROKAR_NTER_METHYL"/>
    <property type="match status" value="1"/>
</dbReference>
<sequence>MRKGYSLISEACERGYSLVEILVVLTVFAMLAIVSSQALLLTLRGARKSEGSIKVRESLSFAASVMERQLHNASDVSPCPNPDPAVLSYRDADGKVASFSCINVIPGGTEGYVASGSARLTESDVSVTSCFFSCTAASGNQSPAVAVSLTGKTKFSQGVESSEMTTSTQIFLRSF</sequence>
<organism evidence="2 3">
    <name type="scientific">Candidatus Woesebacteria bacterium GW2011_GWB1_44_11b</name>
    <dbReference type="NCBI Taxonomy" id="1618580"/>
    <lineage>
        <taxon>Bacteria</taxon>
        <taxon>Candidatus Woeseibacteriota</taxon>
    </lineage>
</organism>
<name>A0A0G1GFW7_9BACT</name>
<feature type="transmembrane region" description="Helical" evidence="1">
    <location>
        <begin position="21"/>
        <end position="43"/>
    </location>
</feature>
<accession>A0A0G1GFW7</accession>
<dbReference type="InterPro" id="IPR012902">
    <property type="entry name" value="N_methyl_site"/>
</dbReference>
<keyword evidence="1" id="KW-0472">Membrane</keyword>